<accession>A0ABR7J5B0</accession>
<comment type="caution">
    <text evidence="1">The sequence shown here is derived from an EMBL/GenBank/DDBJ whole genome shotgun (WGS) entry which is preliminary data.</text>
</comment>
<proteinExistence type="predicted"/>
<gene>
    <name evidence="1" type="ORF">H8R23_04900</name>
</gene>
<dbReference type="EMBL" id="JACRUJ010000001">
    <property type="protein sequence ID" value="MBC5840735.1"/>
    <property type="molecule type" value="Genomic_DNA"/>
</dbReference>
<organism evidence="1 2">
    <name type="scientific">Flavobacterium kayseriense</name>
    <dbReference type="NCBI Taxonomy" id="2764714"/>
    <lineage>
        <taxon>Bacteria</taxon>
        <taxon>Pseudomonadati</taxon>
        <taxon>Bacteroidota</taxon>
        <taxon>Flavobacteriia</taxon>
        <taxon>Flavobacteriales</taxon>
        <taxon>Flavobacteriaceae</taxon>
        <taxon>Flavobacterium</taxon>
    </lineage>
</organism>
<reference evidence="1 2" key="1">
    <citation type="submission" date="2020-08" db="EMBL/GenBank/DDBJ databases">
        <title>Description of novel Flavobacterium F-380 isolate.</title>
        <authorList>
            <person name="Saticioglu I.B."/>
            <person name="Duman M."/>
            <person name="Altun S."/>
        </authorList>
    </citation>
    <scope>NUCLEOTIDE SEQUENCE [LARGE SCALE GENOMIC DNA]</scope>
    <source>
        <strain evidence="1 2">F-380</strain>
    </source>
</reference>
<protein>
    <submittedName>
        <fullName evidence="1">Uncharacterized protein</fullName>
    </submittedName>
</protein>
<name>A0ABR7J5B0_9FLAO</name>
<evidence type="ECO:0000313" key="2">
    <source>
        <dbReference type="Proteomes" id="UP000629963"/>
    </source>
</evidence>
<dbReference type="Proteomes" id="UP000629963">
    <property type="component" value="Unassembled WGS sequence"/>
</dbReference>
<dbReference type="RefSeq" id="WP_187009292.1">
    <property type="nucleotide sequence ID" value="NZ_JACRUI010000001.1"/>
</dbReference>
<sequence length="637" mass="73442">MLVFIHANFRLDLTYLQVTFTELNQWFKDDFSTETTIPFDLYLDADLSKNSGFQAHYNAHKNQTIFSGYLDKDGEIKAAVLQFLSKKGNFINAIINAGTDNFPSFEKKLSELLLETKTVADILVDANDVIAKSYPETNYNFPMVHTDKYDPSGDEWHGFEKTINKYVAGQFLTNVLDLETNIDSIRNIMQPLPYLMHVVNAGIVDAGFTLQGDILTDPDFNKALLFRDGEYYDATVKNETPIVYKNNEFDNLAYQDNGFQYVTFSKEITVERKGDYILFGDITSLVYSARKNPAWSHDRYRCSNLSVRIEKKSAGVTTQLAFFEQWRQGAGQQNLWKEIKENAYDIPVSLAVGDIIKITKTEPRRDLSPSPTPDYPEAISLKLIPVRYRYADGSPIISVLNLKEIDLTRVVPEMTFRDLIMIIKNWKNYEFIPVDNVIYMNRIESRLNRDSAVNLSEFDVEEPQINYHDDRQFELAFTDGKASETYKYDSILVSGDNVQVNNYTMKDSVSPIKIDALPLPVVARNGITTALSYEDETTKLRLVFMRPMPAGGTPVSYWNENVLIQNVYETDFKNWLKFRINSIAWNWDFVISVEKFRAISIQTLVYAYSNYHIFTEIEKERLNSMFWRITAKSESLL</sequence>
<evidence type="ECO:0000313" key="1">
    <source>
        <dbReference type="EMBL" id="MBC5840735.1"/>
    </source>
</evidence>
<keyword evidence="2" id="KW-1185">Reference proteome</keyword>